<reference evidence="3 4" key="1">
    <citation type="submission" date="2018-08" db="EMBL/GenBank/DDBJ databases">
        <title>Aphanomyces genome sequencing and annotation.</title>
        <authorList>
            <person name="Minardi D."/>
            <person name="Oidtmann B."/>
            <person name="Van Der Giezen M."/>
            <person name="Studholme D.J."/>
        </authorList>
    </citation>
    <scope>NUCLEOTIDE SEQUENCE [LARGE SCALE GENOMIC DNA]</scope>
    <source>
        <strain evidence="2 3">Da</strain>
        <strain evidence="1 4">Sv</strain>
    </source>
</reference>
<proteinExistence type="predicted"/>
<dbReference type="EMBL" id="QUTH01000923">
    <property type="protein sequence ID" value="RHZ32309.1"/>
    <property type="molecule type" value="Genomic_DNA"/>
</dbReference>
<protein>
    <submittedName>
        <fullName evidence="1">Uncharacterized protein</fullName>
    </submittedName>
</protein>
<comment type="caution">
    <text evidence="1">The sequence shown here is derived from an EMBL/GenBank/DDBJ whole genome shotgun (WGS) entry which is preliminary data.</text>
</comment>
<gene>
    <name evidence="1" type="ORF">DYB35_008653</name>
    <name evidence="2" type="ORF">DYB37_009090</name>
</gene>
<organism evidence="1 4">
    <name type="scientific">Aphanomyces astaci</name>
    <name type="common">Crayfish plague agent</name>
    <dbReference type="NCBI Taxonomy" id="112090"/>
    <lineage>
        <taxon>Eukaryota</taxon>
        <taxon>Sar</taxon>
        <taxon>Stramenopiles</taxon>
        <taxon>Oomycota</taxon>
        <taxon>Saprolegniomycetes</taxon>
        <taxon>Saprolegniales</taxon>
        <taxon>Verrucalvaceae</taxon>
        <taxon>Aphanomyces</taxon>
    </lineage>
</organism>
<evidence type="ECO:0000313" key="3">
    <source>
        <dbReference type="Proteomes" id="UP000285430"/>
    </source>
</evidence>
<sequence length="103" mass="11283">MFIGGGWFIVDKTERSLAASTYCEMADDDAVLDCETGPVTGSDRVAPIVRGFEVVRIDRFHRTDRTPTDATTAAVAAGHVRETDFVLDRGHPSDVSQWNESIP</sequence>
<dbReference type="Proteomes" id="UP000285712">
    <property type="component" value="Unassembled WGS sequence"/>
</dbReference>
<evidence type="ECO:0000313" key="1">
    <source>
        <dbReference type="EMBL" id="RHY89010.1"/>
    </source>
</evidence>
<dbReference type="Proteomes" id="UP000285430">
    <property type="component" value="Unassembled WGS sequence"/>
</dbReference>
<name>A0A3R7E437_APHAT</name>
<dbReference type="EMBL" id="QUTG01004166">
    <property type="protein sequence ID" value="RHY89010.1"/>
    <property type="molecule type" value="Genomic_DNA"/>
</dbReference>
<dbReference type="AlphaFoldDB" id="A0A3R7E437"/>
<evidence type="ECO:0000313" key="4">
    <source>
        <dbReference type="Proteomes" id="UP000285712"/>
    </source>
</evidence>
<accession>A0A3R7E437</accession>
<evidence type="ECO:0000313" key="2">
    <source>
        <dbReference type="EMBL" id="RHZ32309.1"/>
    </source>
</evidence>